<dbReference type="RefSeq" id="WP_058022534.1">
    <property type="nucleotide sequence ID" value="NZ_CP013189.1"/>
</dbReference>
<keyword evidence="3" id="KW-1185">Reference proteome</keyword>
<accession>A0A0S2KFK0</accession>
<evidence type="ECO:0008006" key="4">
    <source>
        <dbReference type="Google" id="ProtNLM"/>
    </source>
</evidence>
<dbReference type="AlphaFoldDB" id="A0A0S2KFK0"/>
<sequence length="184" mass="20080" precursor="true">MTFRYICSLAIAGLLATSLPAYGEEISINYKYQGDTGVSLASMIGGPLSVAEFSDGRSVTDKHSIEHNDNASISLPDRAPAALVKDTFYQALQSSDANLADDSALQLRGNLLEMQIADNGDGLEVLIRCELSLNNQGRNAWQSVVFSRTQTDSKDINEALSKGLDRLVSELFMDDYFLMELGIF</sequence>
<gene>
    <name evidence="2" type="ORF">PS2015_2476</name>
</gene>
<dbReference type="KEGG" id="pspi:PS2015_2476"/>
<protein>
    <recommendedName>
        <fullName evidence="4">Lipid/polyisoprenoid-binding YceI-like domain-containing protein</fullName>
    </recommendedName>
</protein>
<dbReference type="Proteomes" id="UP000065641">
    <property type="component" value="Chromosome"/>
</dbReference>
<keyword evidence="1" id="KW-0732">Signal</keyword>
<evidence type="ECO:0000313" key="2">
    <source>
        <dbReference type="EMBL" id="ALO47110.1"/>
    </source>
</evidence>
<reference evidence="2 3" key="1">
    <citation type="submission" date="2015-11" db="EMBL/GenBank/DDBJ databases">
        <authorList>
            <person name="Zhang Y."/>
            <person name="Guo Z."/>
        </authorList>
    </citation>
    <scope>NUCLEOTIDE SEQUENCE [LARGE SCALE GENOMIC DNA]</scope>
    <source>
        <strain evidence="2 3">KCTC 32221</strain>
    </source>
</reference>
<feature type="signal peptide" evidence="1">
    <location>
        <begin position="1"/>
        <end position="23"/>
    </location>
</feature>
<proteinExistence type="predicted"/>
<dbReference type="OrthoDB" id="7062442at2"/>
<evidence type="ECO:0000313" key="3">
    <source>
        <dbReference type="Proteomes" id="UP000065641"/>
    </source>
</evidence>
<dbReference type="EMBL" id="CP013189">
    <property type="protein sequence ID" value="ALO47110.1"/>
    <property type="molecule type" value="Genomic_DNA"/>
</dbReference>
<evidence type="ECO:0000256" key="1">
    <source>
        <dbReference type="SAM" id="SignalP"/>
    </source>
</evidence>
<feature type="chain" id="PRO_5006601610" description="Lipid/polyisoprenoid-binding YceI-like domain-containing protein" evidence="1">
    <location>
        <begin position="24"/>
        <end position="184"/>
    </location>
</feature>
<name>A0A0S2KFK0_9GAMM</name>
<organism evidence="2 3">
    <name type="scientific">Pseudohongiella spirulinae</name>
    <dbReference type="NCBI Taxonomy" id="1249552"/>
    <lineage>
        <taxon>Bacteria</taxon>
        <taxon>Pseudomonadati</taxon>
        <taxon>Pseudomonadota</taxon>
        <taxon>Gammaproteobacteria</taxon>
        <taxon>Pseudomonadales</taxon>
        <taxon>Pseudohongiellaceae</taxon>
        <taxon>Pseudohongiella</taxon>
    </lineage>
</organism>